<dbReference type="OMA" id="CSQGHGA"/>
<accession>N1PQB0</accession>
<feature type="signal peptide" evidence="1">
    <location>
        <begin position="1"/>
        <end position="21"/>
    </location>
</feature>
<name>N1PQB0_DOTSN</name>
<evidence type="ECO:0000313" key="2">
    <source>
        <dbReference type="EMBL" id="EME45616.1"/>
    </source>
</evidence>
<keyword evidence="1" id="KW-0732">Signal</keyword>
<dbReference type="AlphaFoldDB" id="N1PQB0"/>
<reference evidence="2 3" key="2">
    <citation type="journal article" date="2012" name="PLoS Pathog.">
        <title>Diverse lifestyles and strategies of plant pathogenesis encoded in the genomes of eighteen Dothideomycetes fungi.</title>
        <authorList>
            <person name="Ohm R.A."/>
            <person name="Feau N."/>
            <person name="Henrissat B."/>
            <person name="Schoch C.L."/>
            <person name="Horwitz B.A."/>
            <person name="Barry K.W."/>
            <person name="Condon B.J."/>
            <person name="Copeland A.C."/>
            <person name="Dhillon B."/>
            <person name="Glaser F."/>
            <person name="Hesse C.N."/>
            <person name="Kosti I."/>
            <person name="LaButti K."/>
            <person name="Lindquist E.A."/>
            <person name="Lucas S."/>
            <person name="Salamov A.A."/>
            <person name="Bradshaw R.E."/>
            <person name="Ciuffetti L."/>
            <person name="Hamelin R.C."/>
            <person name="Kema G.H.J."/>
            <person name="Lawrence C."/>
            <person name="Scott J.A."/>
            <person name="Spatafora J.W."/>
            <person name="Turgeon B.G."/>
            <person name="de Wit P.J.G.M."/>
            <person name="Zhong S."/>
            <person name="Goodwin S.B."/>
            <person name="Grigoriev I.V."/>
        </authorList>
    </citation>
    <scope>NUCLEOTIDE SEQUENCE [LARGE SCALE GENOMIC DNA]</scope>
    <source>
        <strain evidence="3">NZE10 / CBS 128990</strain>
    </source>
</reference>
<evidence type="ECO:0000313" key="3">
    <source>
        <dbReference type="Proteomes" id="UP000016933"/>
    </source>
</evidence>
<proteinExistence type="predicted"/>
<feature type="chain" id="PRO_5004109262" description="Ecp2 effector protein domain-containing protein" evidence="1">
    <location>
        <begin position="22"/>
        <end position="177"/>
    </location>
</feature>
<dbReference type="eggNOG" id="ENOG502RP5X">
    <property type="taxonomic scope" value="Eukaryota"/>
</dbReference>
<dbReference type="HOGENOM" id="CLU_1517824_0_0_1"/>
<keyword evidence="3" id="KW-1185">Reference proteome</keyword>
<evidence type="ECO:0000256" key="1">
    <source>
        <dbReference type="SAM" id="SignalP"/>
    </source>
</evidence>
<dbReference type="OrthoDB" id="3649780at2759"/>
<gene>
    <name evidence="2" type="ORF">DOTSEDRAFT_34092</name>
</gene>
<sequence>MSIKLISFAFLTLSTRPGAMSSPLKQAVIAPNTAICDFSLCSQGHGASMGCYNIRIGRPFIQGGGCPSIQQNLRNGITYLANYHCQDDGSGQTSLSFNTPADPASNIGAIEALQKSYPDVPFESERICLMDGNTVPASWPPEITCPIEPLDSAADVSATASGTACGAGEGVENGCDN</sequence>
<evidence type="ECO:0008006" key="4">
    <source>
        <dbReference type="Google" id="ProtNLM"/>
    </source>
</evidence>
<dbReference type="Proteomes" id="UP000016933">
    <property type="component" value="Unassembled WGS sequence"/>
</dbReference>
<protein>
    <recommendedName>
        <fullName evidence="4">Ecp2 effector protein domain-containing protein</fullName>
    </recommendedName>
</protein>
<organism evidence="2 3">
    <name type="scientific">Dothistroma septosporum (strain NZE10 / CBS 128990)</name>
    <name type="common">Red band needle blight fungus</name>
    <name type="synonym">Mycosphaerella pini</name>
    <dbReference type="NCBI Taxonomy" id="675120"/>
    <lineage>
        <taxon>Eukaryota</taxon>
        <taxon>Fungi</taxon>
        <taxon>Dikarya</taxon>
        <taxon>Ascomycota</taxon>
        <taxon>Pezizomycotina</taxon>
        <taxon>Dothideomycetes</taxon>
        <taxon>Dothideomycetidae</taxon>
        <taxon>Mycosphaerellales</taxon>
        <taxon>Mycosphaerellaceae</taxon>
        <taxon>Dothistroma</taxon>
    </lineage>
</organism>
<dbReference type="EMBL" id="KB446538">
    <property type="protein sequence ID" value="EME45616.1"/>
    <property type="molecule type" value="Genomic_DNA"/>
</dbReference>
<reference evidence="3" key="1">
    <citation type="journal article" date="2012" name="PLoS Genet.">
        <title>The genomes of the fungal plant pathogens Cladosporium fulvum and Dothistroma septosporum reveal adaptation to different hosts and lifestyles but also signatures of common ancestry.</title>
        <authorList>
            <person name="de Wit P.J.G.M."/>
            <person name="van der Burgt A."/>
            <person name="Oekmen B."/>
            <person name="Stergiopoulos I."/>
            <person name="Abd-Elsalam K.A."/>
            <person name="Aerts A.L."/>
            <person name="Bahkali A.H."/>
            <person name="Beenen H.G."/>
            <person name="Chettri P."/>
            <person name="Cox M.P."/>
            <person name="Datema E."/>
            <person name="de Vries R.P."/>
            <person name="Dhillon B."/>
            <person name="Ganley A.R."/>
            <person name="Griffiths S.A."/>
            <person name="Guo Y."/>
            <person name="Hamelin R.C."/>
            <person name="Henrissat B."/>
            <person name="Kabir M.S."/>
            <person name="Jashni M.K."/>
            <person name="Kema G."/>
            <person name="Klaubauf S."/>
            <person name="Lapidus A."/>
            <person name="Levasseur A."/>
            <person name="Lindquist E."/>
            <person name="Mehrabi R."/>
            <person name="Ohm R.A."/>
            <person name="Owen T.J."/>
            <person name="Salamov A."/>
            <person name="Schwelm A."/>
            <person name="Schijlen E."/>
            <person name="Sun H."/>
            <person name="van den Burg H.A."/>
            <person name="van Ham R.C.H.J."/>
            <person name="Zhang S."/>
            <person name="Goodwin S.B."/>
            <person name="Grigoriev I.V."/>
            <person name="Collemare J."/>
            <person name="Bradshaw R.E."/>
        </authorList>
    </citation>
    <scope>NUCLEOTIDE SEQUENCE [LARGE SCALE GENOMIC DNA]</scope>
    <source>
        <strain evidence="3">NZE10 / CBS 128990</strain>
    </source>
</reference>